<dbReference type="SMART" id="SM00184">
    <property type="entry name" value="RING"/>
    <property type="match status" value="1"/>
</dbReference>
<keyword evidence="1" id="KW-0479">Metal-binding</keyword>
<evidence type="ECO:0000256" key="1">
    <source>
        <dbReference type="ARBA" id="ARBA00022723"/>
    </source>
</evidence>
<evidence type="ECO:0000256" key="4">
    <source>
        <dbReference type="PROSITE-ProRule" id="PRU00175"/>
    </source>
</evidence>
<accession>A0AAV3QL65</accession>
<gene>
    <name evidence="7" type="ORF">LIER_39861</name>
</gene>
<evidence type="ECO:0000259" key="6">
    <source>
        <dbReference type="PROSITE" id="PS50089"/>
    </source>
</evidence>
<dbReference type="EMBL" id="BAABME010022023">
    <property type="protein sequence ID" value="GAA0164812.1"/>
    <property type="molecule type" value="Genomic_DNA"/>
</dbReference>
<dbReference type="Gene3D" id="3.30.40.10">
    <property type="entry name" value="Zinc/RING finger domain, C3HC4 (zinc finger)"/>
    <property type="match status" value="1"/>
</dbReference>
<evidence type="ECO:0000256" key="3">
    <source>
        <dbReference type="ARBA" id="ARBA00022833"/>
    </source>
</evidence>
<feature type="compositionally biased region" description="Polar residues" evidence="5">
    <location>
        <begin position="19"/>
        <end position="32"/>
    </location>
</feature>
<dbReference type="InterPro" id="IPR001841">
    <property type="entry name" value="Znf_RING"/>
</dbReference>
<keyword evidence="2 4" id="KW-0863">Zinc-finger</keyword>
<dbReference type="PANTHER" id="PTHR45931:SF3">
    <property type="entry name" value="RING ZINC FINGER-CONTAINING PROTEIN"/>
    <property type="match status" value="1"/>
</dbReference>
<dbReference type="PROSITE" id="PS50089">
    <property type="entry name" value="ZF_RING_2"/>
    <property type="match status" value="1"/>
</dbReference>
<dbReference type="GO" id="GO:0006511">
    <property type="term" value="P:ubiquitin-dependent protein catabolic process"/>
    <property type="evidence" value="ECO:0007669"/>
    <property type="project" value="TreeGrafter"/>
</dbReference>
<dbReference type="InterPro" id="IPR051834">
    <property type="entry name" value="RING_finger_E3_ligase"/>
</dbReference>
<keyword evidence="7" id="KW-0436">Ligase</keyword>
<name>A0AAV3QL65_LITER</name>
<dbReference type="GO" id="GO:0016874">
    <property type="term" value="F:ligase activity"/>
    <property type="evidence" value="ECO:0007669"/>
    <property type="project" value="UniProtKB-KW"/>
</dbReference>
<dbReference type="AlphaFoldDB" id="A0AAV3QL65"/>
<protein>
    <submittedName>
        <fullName evidence="7">Ubiquitin-protein ligase</fullName>
    </submittedName>
</protein>
<evidence type="ECO:0000313" key="8">
    <source>
        <dbReference type="Proteomes" id="UP001454036"/>
    </source>
</evidence>
<dbReference type="Pfam" id="PF13639">
    <property type="entry name" value="zf-RING_2"/>
    <property type="match status" value="1"/>
</dbReference>
<dbReference type="GO" id="GO:0008270">
    <property type="term" value="F:zinc ion binding"/>
    <property type="evidence" value="ECO:0007669"/>
    <property type="project" value="UniProtKB-KW"/>
</dbReference>
<proteinExistence type="predicted"/>
<dbReference type="FunFam" id="3.30.40.10:FF:000611">
    <property type="entry name" value="Zinc finger family protein"/>
    <property type="match status" value="1"/>
</dbReference>
<dbReference type="Proteomes" id="UP001454036">
    <property type="component" value="Unassembled WGS sequence"/>
</dbReference>
<dbReference type="SUPFAM" id="SSF57850">
    <property type="entry name" value="RING/U-box"/>
    <property type="match status" value="1"/>
</dbReference>
<evidence type="ECO:0000256" key="5">
    <source>
        <dbReference type="SAM" id="MobiDB-lite"/>
    </source>
</evidence>
<dbReference type="GO" id="GO:0005634">
    <property type="term" value="C:nucleus"/>
    <property type="evidence" value="ECO:0007669"/>
    <property type="project" value="TreeGrafter"/>
</dbReference>
<comment type="caution">
    <text evidence="7">The sequence shown here is derived from an EMBL/GenBank/DDBJ whole genome shotgun (WGS) entry which is preliminary data.</text>
</comment>
<dbReference type="CDD" id="cd16454">
    <property type="entry name" value="RING-H2_PA-TM-RING"/>
    <property type="match status" value="1"/>
</dbReference>
<reference evidence="7 8" key="1">
    <citation type="submission" date="2024-01" db="EMBL/GenBank/DDBJ databases">
        <title>The complete chloroplast genome sequence of Lithospermum erythrorhizon: insights into the phylogenetic relationship among Boraginaceae species and the maternal lineages of purple gromwells.</title>
        <authorList>
            <person name="Okada T."/>
            <person name="Watanabe K."/>
        </authorList>
    </citation>
    <scope>NUCLEOTIDE SEQUENCE [LARGE SCALE GENOMIC DNA]</scope>
</reference>
<dbReference type="PANTHER" id="PTHR45931">
    <property type="entry name" value="SI:CH211-59O9.10"/>
    <property type="match status" value="1"/>
</dbReference>
<feature type="domain" description="RING-type" evidence="6">
    <location>
        <begin position="157"/>
        <end position="198"/>
    </location>
</feature>
<dbReference type="GO" id="GO:0061630">
    <property type="term" value="F:ubiquitin protein ligase activity"/>
    <property type="evidence" value="ECO:0007669"/>
    <property type="project" value="TreeGrafter"/>
</dbReference>
<keyword evidence="3" id="KW-0862">Zinc</keyword>
<dbReference type="InterPro" id="IPR013083">
    <property type="entry name" value="Znf_RING/FYVE/PHD"/>
</dbReference>
<feature type="region of interest" description="Disordered" evidence="5">
    <location>
        <begin position="1"/>
        <end position="32"/>
    </location>
</feature>
<keyword evidence="8" id="KW-1185">Reference proteome</keyword>
<evidence type="ECO:0000256" key="2">
    <source>
        <dbReference type="ARBA" id="ARBA00022771"/>
    </source>
</evidence>
<sequence length="204" mass="23304">MAGMLPGVETARRRRVHQSAASGTSTRYFGSSSTSFCDMSHGSLRRYSIPLHATTQEPLHLNSLQRNPIRHSCVGENEKLDKAAREAKERLDERLNALWKSDNKWASNRRLQSINSDSTRPMDRGNVPTEMVRLKKSASKRLNWAKLSWKSSEQEECAVCLEQFKIGETLKHLPCAHRFHSKCLVPWLDTNAHCPCCRMRISIE</sequence>
<evidence type="ECO:0000313" key="7">
    <source>
        <dbReference type="EMBL" id="GAA0164812.1"/>
    </source>
</evidence>
<organism evidence="7 8">
    <name type="scientific">Lithospermum erythrorhizon</name>
    <name type="common">Purple gromwell</name>
    <name type="synonym">Lithospermum officinale var. erythrorhizon</name>
    <dbReference type="NCBI Taxonomy" id="34254"/>
    <lineage>
        <taxon>Eukaryota</taxon>
        <taxon>Viridiplantae</taxon>
        <taxon>Streptophyta</taxon>
        <taxon>Embryophyta</taxon>
        <taxon>Tracheophyta</taxon>
        <taxon>Spermatophyta</taxon>
        <taxon>Magnoliopsida</taxon>
        <taxon>eudicotyledons</taxon>
        <taxon>Gunneridae</taxon>
        <taxon>Pentapetalae</taxon>
        <taxon>asterids</taxon>
        <taxon>lamiids</taxon>
        <taxon>Boraginales</taxon>
        <taxon>Boraginaceae</taxon>
        <taxon>Boraginoideae</taxon>
        <taxon>Lithospermeae</taxon>
        <taxon>Lithospermum</taxon>
    </lineage>
</organism>